<dbReference type="GO" id="GO:0016413">
    <property type="term" value="F:O-acetyltransferase activity"/>
    <property type="evidence" value="ECO:0007669"/>
    <property type="project" value="TreeGrafter"/>
</dbReference>
<name>A0AAE3SWC8_9HYPH</name>
<dbReference type="PANTHER" id="PTHR40074:SF2">
    <property type="entry name" value="O-ACETYLTRANSFERASE WECH"/>
    <property type="match status" value="1"/>
</dbReference>
<gene>
    <name evidence="9" type="ORF">NOF55_18170</name>
</gene>
<keyword evidence="5 7" id="KW-1133">Transmembrane helix</keyword>
<feature type="transmembrane region" description="Helical" evidence="7">
    <location>
        <begin position="18"/>
        <end position="36"/>
    </location>
</feature>
<dbReference type="PANTHER" id="PTHR40074">
    <property type="entry name" value="O-ACETYLTRANSFERASE WECH"/>
    <property type="match status" value="1"/>
</dbReference>
<comment type="subcellular location">
    <subcellularLocation>
        <location evidence="1">Cell membrane</location>
        <topology evidence="1">Multi-pass membrane protein</topology>
    </subcellularLocation>
</comment>
<evidence type="ECO:0000256" key="4">
    <source>
        <dbReference type="ARBA" id="ARBA00022692"/>
    </source>
</evidence>
<feature type="transmembrane region" description="Helical" evidence="7">
    <location>
        <begin position="213"/>
        <end position="235"/>
    </location>
</feature>
<feature type="domain" description="Acyltransferase 3" evidence="8">
    <location>
        <begin position="16"/>
        <end position="324"/>
    </location>
</feature>
<dbReference type="GO" id="GO:0005886">
    <property type="term" value="C:plasma membrane"/>
    <property type="evidence" value="ECO:0007669"/>
    <property type="project" value="UniProtKB-SubCell"/>
</dbReference>
<dbReference type="Pfam" id="PF01757">
    <property type="entry name" value="Acyl_transf_3"/>
    <property type="match status" value="1"/>
</dbReference>
<feature type="transmembrane region" description="Helical" evidence="7">
    <location>
        <begin position="283"/>
        <end position="305"/>
    </location>
</feature>
<feature type="transmembrane region" description="Helical" evidence="7">
    <location>
        <begin position="90"/>
        <end position="110"/>
    </location>
</feature>
<sequence length="378" mass="42838">MNSNQILIEKDVSERIKIARVICILAVIYVHIPPNTNIMTNNIFSFEFFIQEIRYFIGRTSVPLLSIVSGYLMVTLLARKNWTQQMRGKFKTLILPLVLWSLIKFVLTVANSGLPQDADALYYLNSFLALTRYPASSQLYFLRDIFVCGLFFPVILFMLRANVWITLLILTSNSIANFDSVLFINSQIPLFFAAGCAFALPQTPLSIRAIDNNMGTLFPIAFLALFPLLIAFAIVDPGWWRSQNGSLMLNFLVLVSRIGGSLCFWYLSLVIYRKALAPYVLRYEPVIFFVFCSHLVLMGLVWEVLRQLGSEIGDPVYMIFFITAPLTSLATGIVSVYVLRKISPKLLELLMGGRIPDDKQMRRMLGNPLLADSPARNM</sequence>
<comment type="similarity">
    <text evidence="2">Belongs to the acyltransferase 3 family.</text>
</comment>
<proteinExistence type="inferred from homology"/>
<accession>A0AAE3SWC8</accession>
<evidence type="ECO:0000256" key="5">
    <source>
        <dbReference type="ARBA" id="ARBA00022989"/>
    </source>
</evidence>
<feature type="transmembrane region" description="Helical" evidence="7">
    <location>
        <begin position="317"/>
        <end position="339"/>
    </location>
</feature>
<keyword evidence="3" id="KW-1003">Cell membrane</keyword>
<feature type="transmembrane region" description="Helical" evidence="7">
    <location>
        <begin position="122"/>
        <end position="142"/>
    </location>
</feature>
<dbReference type="RefSeq" id="WP_306412534.1">
    <property type="nucleotide sequence ID" value="NZ_JANFPI010000006.1"/>
</dbReference>
<dbReference type="EMBL" id="JANFPI010000006">
    <property type="protein sequence ID" value="MCX8999037.1"/>
    <property type="molecule type" value="Genomic_DNA"/>
</dbReference>
<keyword evidence="9" id="KW-0808">Transferase</keyword>
<keyword evidence="6 7" id="KW-0472">Membrane</keyword>
<dbReference type="AlphaFoldDB" id="A0AAE3SWC8"/>
<protein>
    <submittedName>
        <fullName evidence="9">Acyltransferase</fullName>
    </submittedName>
</protein>
<feature type="transmembrane region" description="Helical" evidence="7">
    <location>
        <begin position="56"/>
        <end position="78"/>
    </location>
</feature>
<dbReference type="InterPro" id="IPR002656">
    <property type="entry name" value="Acyl_transf_3_dom"/>
</dbReference>
<feature type="transmembrane region" description="Helical" evidence="7">
    <location>
        <begin position="247"/>
        <end position="271"/>
    </location>
</feature>
<evidence type="ECO:0000256" key="7">
    <source>
        <dbReference type="SAM" id="Phobius"/>
    </source>
</evidence>
<feature type="transmembrane region" description="Helical" evidence="7">
    <location>
        <begin position="182"/>
        <end position="201"/>
    </location>
</feature>
<dbReference type="GO" id="GO:0009246">
    <property type="term" value="P:enterobacterial common antigen biosynthetic process"/>
    <property type="evidence" value="ECO:0007669"/>
    <property type="project" value="TreeGrafter"/>
</dbReference>
<evidence type="ECO:0000259" key="8">
    <source>
        <dbReference type="Pfam" id="PF01757"/>
    </source>
</evidence>
<comment type="caution">
    <text evidence="9">The sequence shown here is derived from an EMBL/GenBank/DDBJ whole genome shotgun (WGS) entry which is preliminary data.</text>
</comment>
<dbReference type="Proteomes" id="UP001208771">
    <property type="component" value="Unassembled WGS sequence"/>
</dbReference>
<feature type="transmembrane region" description="Helical" evidence="7">
    <location>
        <begin position="149"/>
        <end position="170"/>
    </location>
</feature>
<evidence type="ECO:0000256" key="6">
    <source>
        <dbReference type="ARBA" id="ARBA00023136"/>
    </source>
</evidence>
<evidence type="ECO:0000256" key="3">
    <source>
        <dbReference type="ARBA" id="ARBA00022475"/>
    </source>
</evidence>
<keyword evidence="10" id="KW-1185">Reference proteome</keyword>
<evidence type="ECO:0000313" key="10">
    <source>
        <dbReference type="Proteomes" id="UP001208771"/>
    </source>
</evidence>
<evidence type="ECO:0000256" key="1">
    <source>
        <dbReference type="ARBA" id="ARBA00004651"/>
    </source>
</evidence>
<reference evidence="9" key="1">
    <citation type="submission" date="2022-07" db="EMBL/GenBank/DDBJ databases">
        <title>Ectorhizobium quercum gen.nov., sp. nov.</title>
        <authorList>
            <person name="Ma T."/>
            <person name="Li Y."/>
        </authorList>
    </citation>
    <scope>NUCLEOTIDE SEQUENCE</scope>
    <source>
        <strain evidence="9">BDR2-2</strain>
    </source>
</reference>
<organism evidence="9 10">
    <name type="scientific">Ectorhizobium quercum</name>
    <dbReference type="NCBI Taxonomy" id="2965071"/>
    <lineage>
        <taxon>Bacteria</taxon>
        <taxon>Pseudomonadati</taxon>
        <taxon>Pseudomonadota</taxon>
        <taxon>Alphaproteobacteria</taxon>
        <taxon>Hyphomicrobiales</taxon>
        <taxon>Rhizobiaceae</taxon>
        <taxon>Ectorhizobium</taxon>
    </lineage>
</organism>
<keyword evidence="4 7" id="KW-0812">Transmembrane</keyword>
<evidence type="ECO:0000313" key="9">
    <source>
        <dbReference type="EMBL" id="MCX8999037.1"/>
    </source>
</evidence>
<evidence type="ECO:0000256" key="2">
    <source>
        <dbReference type="ARBA" id="ARBA00007400"/>
    </source>
</evidence>
<keyword evidence="9" id="KW-0012">Acyltransferase</keyword>